<keyword evidence="2" id="KW-1185">Reference proteome</keyword>
<dbReference type="EMBL" id="JBDJPC010000009">
    <property type="protein sequence ID" value="KAL1491647.1"/>
    <property type="molecule type" value="Genomic_DNA"/>
</dbReference>
<evidence type="ECO:0000313" key="2">
    <source>
        <dbReference type="Proteomes" id="UP001566132"/>
    </source>
</evidence>
<dbReference type="AlphaFoldDB" id="A0ABD1EAJ0"/>
<comment type="caution">
    <text evidence="1">The sequence shown here is derived from an EMBL/GenBank/DDBJ whole genome shotgun (WGS) entry which is preliminary data.</text>
</comment>
<name>A0ABD1EAJ0_HYPHA</name>
<accession>A0ABD1EAJ0</accession>
<sequence>MVQFEDPIPGIQMSKKKARKKRNLDINTKKELRWWEKENIQYAFNLPQVRSRIEKLMGTNYVSLTDRDYMQTLQKRILEDYEEQMNKRIKIREEAEMDRVKNLVLTGKIPLSQAPPEMAQHPVMLIENYCNKLIAERRAKIKIYKVKIPTYLYWDDTPDPPSGLSIESGHIFRQQGEKLCHPIERHLEISEEEALENGYMMPQEDYDKIKYEESLVKQLMECETVEEMYALANDIIGALKTIDESTKVPTDNLSESLAVHSN</sequence>
<proteinExistence type="predicted"/>
<gene>
    <name evidence="1" type="ORF">ABEB36_012211</name>
</gene>
<protein>
    <submittedName>
        <fullName evidence="1">Uncharacterized protein</fullName>
    </submittedName>
</protein>
<evidence type="ECO:0000313" key="1">
    <source>
        <dbReference type="EMBL" id="KAL1491647.1"/>
    </source>
</evidence>
<organism evidence="1 2">
    <name type="scientific">Hypothenemus hampei</name>
    <name type="common">Coffee berry borer</name>
    <dbReference type="NCBI Taxonomy" id="57062"/>
    <lineage>
        <taxon>Eukaryota</taxon>
        <taxon>Metazoa</taxon>
        <taxon>Ecdysozoa</taxon>
        <taxon>Arthropoda</taxon>
        <taxon>Hexapoda</taxon>
        <taxon>Insecta</taxon>
        <taxon>Pterygota</taxon>
        <taxon>Neoptera</taxon>
        <taxon>Endopterygota</taxon>
        <taxon>Coleoptera</taxon>
        <taxon>Polyphaga</taxon>
        <taxon>Cucujiformia</taxon>
        <taxon>Curculionidae</taxon>
        <taxon>Scolytinae</taxon>
        <taxon>Hypothenemus</taxon>
    </lineage>
</organism>
<dbReference type="Proteomes" id="UP001566132">
    <property type="component" value="Unassembled WGS sequence"/>
</dbReference>
<reference evidence="1 2" key="1">
    <citation type="submission" date="2024-05" db="EMBL/GenBank/DDBJ databases">
        <title>Genetic variation in Jamaican populations of the coffee berry borer (Hypothenemus hampei).</title>
        <authorList>
            <person name="Errbii M."/>
            <person name="Myrie A."/>
        </authorList>
    </citation>
    <scope>NUCLEOTIDE SEQUENCE [LARGE SCALE GENOMIC DNA]</scope>
    <source>
        <strain evidence="1">JA-Hopewell-2020-01-JO</strain>
        <tissue evidence="1">Whole body</tissue>
    </source>
</reference>